<dbReference type="Proteomes" id="UP000057181">
    <property type="component" value="Chromosome"/>
</dbReference>
<dbReference type="RefSeq" id="WP_058858724.1">
    <property type="nucleotide sequence ID" value="NZ_BJZR01000010.1"/>
</dbReference>
<keyword evidence="5" id="KW-1185">Reference proteome</keyword>
<dbReference type="Proteomes" id="UP000321155">
    <property type="component" value="Unassembled WGS sequence"/>
</dbReference>
<evidence type="ECO:0000256" key="1">
    <source>
        <dbReference type="SAM" id="Phobius"/>
    </source>
</evidence>
<evidence type="ECO:0000313" key="2">
    <source>
        <dbReference type="EMBL" id="ALU40018.1"/>
    </source>
</evidence>
<dbReference type="EMBL" id="BJZR01000010">
    <property type="protein sequence ID" value="GEO91305.1"/>
    <property type="molecule type" value="Genomic_DNA"/>
</dbReference>
<keyword evidence="1" id="KW-0812">Transmembrane</keyword>
<dbReference type="OrthoDB" id="10006312at2"/>
<keyword evidence="1" id="KW-0472">Membrane</keyword>
<feature type="transmembrane region" description="Helical" evidence="1">
    <location>
        <begin position="101"/>
        <end position="122"/>
    </location>
</feature>
<sequence>MQSGNGAEPVGAPEHRFRWLWWVAAWFLWTFLGDELLEAVWSRLIAVGGYGLTNAVSGLIALSICFVVLIRTRVRHRQLETQGDPEPLPVTTDYVTTARPLVVLCWLVGVGAWGVTVLLVALAGFGSAWVLGPVIGTAFILGARMESAHARTMDARRGMPPAAAART</sequence>
<dbReference type="AlphaFoldDB" id="A0A0U2XP47"/>
<evidence type="ECO:0000313" key="4">
    <source>
        <dbReference type="Proteomes" id="UP000057181"/>
    </source>
</evidence>
<proteinExistence type="predicted"/>
<dbReference type="EMBL" id="CP013254">
    <property type="protein sequence ID" value="ALU40018.1"/>
    <property type="molecule type" value="Genomic_DNA"/>
</dbReference>
<reference evidence="2 4" key="1">
    <citation type="submission" date="2015-11" db="EMBL/GenBank/DDBJ databases">
        <title>Complete Genome Sequence of Kocuria flava strain HO-9041.</title>
        <authorList>
            <person name="Zhou M."/>
            <person name="Dai J."/>
        </authorList>
    </citation>
    <scope>NUCLEOTIDE SEQUENCE [LARGE SCALE GENOMIC DNA]</scope>
    <source>
        <strain evidence="2 4">HO-9041</strain>
    </source>
</reference>
<gene>
    <name evidence="2" type="ORF">AS188_10005</name>
    <name evidence="3" type="ORF">KFL01_06110</name>
</gene>
<name>A0A0U2XP47_9MICC</name>
<protein>
    <submittedName>
        <fullName evidence="2">Uncharacterized protein</fullName>
    </submittedName>
</protein>
<organism evidence="2 4">
    <name type="scientific">Kocuria flava</name>
    <dbReference type="NCBI Taxonomy" id="446860"/>
    <lineage>
        <taxon>Bacteria</taxon>
        <taxon>Bacillati</taxon>
        <taxon>Actinomycetota</taxon>
        <taxon>Actinomycetes</taxon>
        <taxon>Micrococcales</taxon>
        <taxon>Micrococcaceae</taxon>
        <taxon>Kocuria</taxon>
    </lineage>
</organism>
<feature type="transmembrane region" description="Helical" evidence="1">
    <location>
        <begin position="128"/>
        <end position="147"/>
    </location>
</feature>
<accession>A0A0U2XP47</accession>
<keyword evidence="1" id="KW-1133">Transmembrane helix</keyword>
<evidence type="ECO:0000313" key="5">
    <source>
        <dbReference type="Proteomes" id="UP000321155"/>
    </source>
</evidence>
<evidence type="ECO:0000313" key="3">
    <source>
        <dbReference type="EMBL" id="GEO91305.1"/>
    </source>
</evidence>
<dbReference type="KEGG" id="kfv:AS188_10005"/>
<reference evidence="3 5" key="2">
    <citation type="submission" date="2019-07" db="EMBL/GenBank/DDBJ databases">
        <title>Whole genome shotgun sequence of Kocuria flava NBRC 107626.</title>
        <authorList>
            <person name="Hosoyama A."/>
            <person name="Uohara A."/>
            <person name="Ohji S."/>
            <person name="Ichikawa N."/>
        </authorList>
    </citation>
    <scope>NUCLEOTIDE SEQUENCE [LARGE SCALE GENOMIC DNA]</scope>
    <source>
        <strain evidence="3 5">NBRC 107626</strain>
    </source>
</reference>
<feature type="transmembrane region" description="Helical" evidence="1">
    <location>
        <begin position="47"/>
        <end position="70"/>
    </location>
</feature>
<feature type="transmembrane region" description="Helical" evidence="1">
    <location>
        <begin position="20"/>
        <end position="41"/>
    </location>
</feature>